<evidence type="ECO:0000256" key="5">
    <source>
        <dbReference type="PROSITE-ProRule" id="PRU00261"/>
    </source>
</evidence>
<dbReference type="CDD" id="cd00035">
    <property type="entry name" value="ChtBD1"/>
    <property type="match status" value="4"/>
</dbReference>
<feature type="domain" description="Chitin-binding type-1" evidence="7">
    <location>
        <begin position="151"/>
        <end position="192"/>
    </location>
</feature>
<feature type="signal peptide" evidence="6">
    <location>
        <begin position="1"/>
        <end position="36"/>
    </location>
</feature>
<evidence type="ECO:0000313" key="8">
    <source>
        <dbReference type="EMBL" id="KAG2565388.1"/>
    </source>
</evidence>
<sequence>MAENSPKRIIAIAGLAAKILVLTALALVYLAAAAEAQAVPTCGFQVGGAVCGDGRCCSRFGYCGSGPAYCGFGCQSNCNEGPAPAPTPSLASVELVKVGEQCGIQAGGATCANNLCCSQFGFCRLGAQYCGVGCQSNCHGSPTIVEPVKAVQWCGIQGGGALCANGLCCSQFGFCGLGAKYCGVGCQSHGAPLATEVKAGECGVQAGGAPCHPPNCCSQYGFCGQGPEYCGAGCQSQCPGP</sequence>
<feature type="disulfide bond" evidence="5">
    <location>
        <begin position="168"/>
        <end position="182"/>
    </location>
</feature>
<dbReference type="EMBL" id="CM029050">
    <property type="protein sequence ID" value="KAG2565388.1"/>
    <property type="molecule type" value="Genomic_DNA"/>
</dbReference>
<accession>A0A8T0PWV0</accession>
<evidence type="ECO:0000259" key="7">
    <source>
        <dbReference type="PROSITE" id="PS50941"/>
    </source>
</evidence>
<dbReference type="InterPro" id="IPR036861">
    <property type="entry name" value="Endochitinase-like_sf"/>
</dbReference>
<feature type="disulfide bond" evidence="5">
    <location>
        <begin position="116"/>
        <end position="130"/>
    </location>
</feature>
<keyword evidence="2" id="KW-0430">Lectin</keyword>
<feature type="disulfide bond" evidence="5">
    <location>
        <begin position="234"/>
        <end position="238"/>
    </location>
</feature>
<dbReference type="Gene3D" id="3.30.60.10">
    <property type="entry name" value="Endochitinase-like"/>
    <property type="match status" value="4"/>
</dbReference>
<feature type="disulfide bond" evidence="5">
    <location>
        <begin position="51"/>
        <end position="63"/>
    </location>
</feature>
<evidence type="ECO:0000256" key="1">
    <source>
        <dbReference type="ARBA" id="ARBA00022669"/>
    </source>
</evidence>
<evidence type="ECO:0000256" key="6">
    <source>
        <dbReference type="SAM" id="SignalP"/>
    </source>
</evidence>
<feature type="disulfide bond" evidence="5">
    <location>
        <begin position="211"/>
        <end position="223"/>
    </location>
</feature>
<keyword evidence="9" id="KW-1185">Reference proteome</keyword>
<dbReference type="SMART" id="SM00270">
    <property type="entry name" value="ChtBD1"/>
    <property type="match status" value="4"/>
</dbReference>
<keyword evidence="3 5" id="KW-1015">Disulfide bond</keyword>
<protein>
    <recommendedName>
        <fullName evidence="7">Chitin-binding type-1 domain-containing protein</fullName>
    </recommendedName>
</protein>
<keyword evidence="1 5" id="KW-0147">Chitin-binding</keyword>
<keyword evidence="4" id="KW-0873">Pyrrolidone carboxylic acid</keyword>
<dbReference type="PANTHER" id="PTHR47849">
    <property type="entry name" value="CHITIN-BINDING LECTIN 1"/>
    <property type="match status" value="1"/>
</dbReference>
<dbReference type="GO" id="GO:0008061">
    <property type="term" value="F:chitin binding"/>
    <property type="evidence" value="ECO:0007669"/>
    <property type="project" value="UniProtKB-UniRule"/>
</dbReference>
<dbReference type="PRINTS" id="PR00451">
    <property type="entry name" value="CHITINBINDNG"/>
</dbReference>
<evidence type="ECO:0000256" key="3">
    <source>
        <dbReference type="ARBA" id="ARBA00023157"/>
    </source>
</evidence>
<comment type="caution">
    <text evidence="5">Lacks conserved residue(s) required for the propagation of feature annotation.</text>
</comment>
<dbReference type="GO" id="GO:0030246">
    <property type="term" value="F:carbohydrate binding"/>
    <property type="evidence" value="ECO:0007669"/>
    <property type="project" value="UniProtKB-KW"/>
</dbReference>
<feature type="chain" id="PRO_5035789374" description="Chitin-binding type-1 domain-containing protein" evidence="6">
    <location>
        <begin position="37"/>
        <end position="241"/>
    </location>
</feature>
<dbReference type="SUPFAM" id="SSF57016">
    <property type="entry name" value="Plant lectins/antimicrobial peptides"/>
    <property type="match status" value="4"/>
</dbReference>
<dbReference type="InterPro" id="IPR018371">
    <property type="entry name" value="Chitin-binding_1_CS"/>
</dbReference>
<feature type="disulfide bond" evidence="5">
    <location>
        <begin position="154"/>
        <end position="169"/>
    </location>
</feature>
<evidence type="ECO:0000313" key="9">
    <source>
        <dbReference type="Proteomes" id="UP000823388"/>
    </source>
</evidence>
<comment type="caution">
    <text evidence="8">The sequence shown here is derived from an EMBL/GenBank/DDBJ whole genome shotgun (WGS) entry which is preliminary data.</text>
</comment>
<dbReference type="PROSITE" id="PS00026">
    <property type="entry name" value="CHIT_BIND_I_1"/>
    <property type="match status" value="2"/>
</dbReference>
<feature type="disulfide bond" evidence="5">
    <location>
        <begin position="134"/>
        <end position="138"/>
    </location>
</feature>
<keyword evidence="6" id="KW-0732">Signal</keyword>
<evidence type="ECO:0000256" key="2">
    <source>
        <dbReference type="ARBA" id="ARBA00022734"/>
    </source>
</evidence>
<feature type="disulfide bond" evidence="5">
    <location>
        <begin position="56"/>
        <end position="70"/>
    </location>
</feature>
<dbReference type="Pfam" id="PF00187">
    <property type="entry name" value="Chitin_bind_1"/>
    <property type="match status" value="4"/>
</dbReference>
<feature type="disulfide bond" evidence="5">
    <location>
        <begin position="102"/>
        <end position="117"/>
    </location>
</feature>
<dbReference type="PROSITE" id="PS50941">
    <property type="entry name" value="CHIT_BIND_I_2"/>
    <property type="match status" value="4"/>
</dbReference>
<feature type="disulfide bond" evidence="5">
    <location>
        <begin position="202"/>
        <end position="217"/>
    </location>
</feature>
<gene>
    <name evidence="8" type="ORF">PVAP13_7NG020068</name>
</gene>
<proteinExistence type="predicted"/>
<dbReference type="InterPro" id="IPR001002">
    <property type="entry name" value="Chitin-bd_1"/>
</dbReference>
<feature type="disulfide bond" evidence="5">
    <location>
        <begin position="163"/>
        <end position="175"/>
    </location>
</feature>
<reference evidence="8" key="1">
    <citation type="submission" date="2020-05" db="EMBL/GenBank/DDBJ databases">
        <title>WGS assembly of Panicum virgatum.</title>
        <authorList>
            <person name="Lovell J.T."/>
            <person name="Jenkins J."/>
            <person name="Shu S."/>
            <person name="Juenger T.E."/>
            <person name="Schmutz J."/>
        </authorList>
    </citation>
    <scope>NUCLEOTIDE SEQUENCE</scope>
    <source>
        <strain evidence="8">AP13</strain>
    </source>
</reference>
<feature type="disulfide bond" evidence="5">
    <location>
        <begin position="216"/>
        <end position="230"/>
    </location>
</feature>
<dbReference type="AlphaFoldDB" id="A0A8T0PWV0"/>
<feature type="domain" description="Chitin-binding type-1" evidence="7">
    <location>
        <begin position="199"/>
        <end position="240"/>
    </location>
</feature>
<dbReference type="PANTHER" id="PTHR47849:SF8">
    <property type="entry name" value="LECTIN"/>
    <property type="match status" value="1"/>
</dbReference>
<feature type="domain" description="Chitin-binding type-1" evidence="7">
    <location>
        <begin position="99"/>
        <end position="140"/>
    </location>
</feature>
<feature type="disulfide bond" evidence="5">
    <location>
        <begin position="42"/>
        <end position="57"/>
    </location>
</feature>
<dbReference type="Proteomes" id="UP000823388">
    <property type="component" value="Chromosome 7N"/>
</dbReference>
<organism evidence="8 9">
    <name type="scientific">Panicum virgatum</name>
    <name type="common">Blackwell switchgrass</name>
    <dbReference type="NCBI Taxonomy" id="38727"/>
    <lineage>
        <taxon>Eukaryota</taxon>
        <taxon>Viridiplantae</taxon>
        <taxon>Streptophyta</taxon>
        <taxon>Embryophyta</taxon>
        <taxon>Tracheophyta</taxon>
        <taxon>Spermatophyta</taxon>
        <taxon>Magnoliopsida</taxon>
        <taxon>Liliopsida</taxon>
        <taxon>Poales</taxon>
        <taxon>Poaceae</taxon>
        <taxon>PACMAD clade</taxon>
        <taxon>Panicoideae</taxon>
        <taxon>Panicodae</taxon>
        <taxon>Paniceae</taxon>
        <taxon>Panicinae</taxon>
        <taxon>Panicum</taxon>
        <taxon>Panicum sect. Hiantes</taxon>
    </lineage>
</organism>
<feature type="disulfide bond" evidence="5">
    <location>
        <begin position="111"/>
        <end position="123"/>
    </location>
</feature>
<name>A0A8T0PWV0_PANVG</name>
<feature type="disulfide bond" evidence="5">
    <location>
        <begin position="74"/>
        <end position="78"/>
    </location>
</feature>
<evidence type="ECO:0000256" key="4">
    <source>
        <dbReference type="ARBA" id="ARBA00023283"/>
    </source>
</evidence>
<feature type="domain" description="Chitin-binding type-1" evidence="7">
    <location>
        <begin position="39"/>
        <end position="80"/>
    </location>
</feature>